<dbReference type="PANTHER" id="PTHR11815">
    <property type="entry name" value="SUCCINYL-COA SYNTHETASE BETA CHAIN"/>
    <property type="match status" value="1"/>
</dbReference>
<evidence type="ECO:0000256" key="3">
    <source>
        <dbReference type="ARBA" id="ARBA00022532"/>
    </source>
</evidence>
<evidence type="ECO:0000256" key="4">
    <source>
        <dbReference type="ARBA" id="ARBA00022598"/>
    </source>
</evidence>
<name>A0A4D8QDN3_AZOBR</name>
<dbReference type="Gene3D" id="3.30.1490.20">
    <property type="entry name" value="ATP-grasp fold, A domain"/>
    <property type="match status" value="1"/>
</dbReference>
<evidence type="ECO:0000256" key="2">
    <source>
        <dbReference type="ARBA" id="ARBA00009182"/>
    </source>
</evidence>
<sequence length="374" mass="39442">MNFEEHAGKSVLDRAGVSVPQGRLCASAQEAEAAARAIGPVVVKAQVPTGKRGKSGGVKLAATPEEAAASAQAILGMEIGGFPVARVLVEEQAAIAREFYAAVLNDPASRSPLVLFSTEGGMDIEEVAATRPESLRRMAVDIRKGFGPADARRLLLGLDLGEAAVPVAAMLVDLYRVYRQHDAELLEINPLALLADGRVVPLDCKLTVDDAALYRQADIAELGAKEPLSALEERGRALDLKYIELEGNVGVLANGAGLTMTTMDVVSHAGGRPANFLEIGGEAYTKGTEALDLVLSNPGVKSLVVNFCGAFARTDVMAGGVIQAWKTLNPTIPVFFSIHGTGEDEAVRMVREELGIEPYDRMEDAISAAVEAAR</sequence>
<dbReference type="Proteomes" id="UP000298596">
    <property type="component" value="Plasmid p4"/>
</dbReference>
<proteinExistence type="inferred from homology"/>
<comment type="cofactor">
    <cofactor evidence="1">
        <name>Mg(2+)</name>
        <dbReference type="ChEBI" id="CHEBI:18420"/>
    </cofactor>
</comment>
<dbReference type="GO" id="GO:0042709">
    <property type="term" value="C:succinate-CoA ligase complex"/>
    <property type="evidence" value="ECO:0007669"/>
    <property type="project" value="TreeGrafter"/>
</dbReference>
<keyword evidence="4 10" id="KW-0436">Ligase</keyword>
<gene>
    <name evidence="10" type="ORF">D3867_34665</name>
</gene>
<dbReference type="GO" id="GO:0046872">
    <property type="term" value="F:metal ion binding"/>
    <property type="evidence" value="ECO:0007669"/>
    <property type="project" value="UniProtKB-KW"/>
</dbReference>
<dbReference type="FunFam" id="3.30.470.20:FF:000002">
    <property type="entry name" value="Succinate--CoA ligase [ADP-forming] subunit beta"/>
    <property type="match status" value="1"/>
</dbReference>
<comment type="similarity">
    <text evidence="2">Belongs to the succinate/malate CoA ligase beta subunit family.</text>
</comment>
<reference evidence="10 11" key="1">
    <citation type="submission" date="2018-09" db="EMBL/GenBank/DDBJ databases">
        <title>Whole genome based analysis of evolution and adaptive divergence in Indian and Brazilian strains of Azospirillum brasilense.</title>
        <authorList>
            <person name="Singh C."/>
            <person name="Tripathi A.K."/>
        </authorList>
    </citation>
    <scope>NUCLEOTIDE SEQUENCE [LARGE SCALE GENOMIC DNA]</scope>
    <source>
        <strain evidence="10 11">MTCC4036</strain>
        <plasmid evidence="10 11">p4</plasmid>
    </source>
</reference>
<dbReference type="Gene3D" id="3.40.50.261">
    <property type="entry name" value="Succinyl-CoA synthetase domains"/>
    <property type="match status" value="1"/>
</dbReference>
<keyword evidence="5" id="KW-0479">Metal-binding</keyword>
<dbReference type="SUPFAM" id="SSF52210">
    <property type="entry name" value="Succinyl-CoA synthetase domains"/>
    <property type="match status" value="1"/>
</dbReference>
<dbReference type="PROSITE" id="PS50975">
    <property type="entry name" value="ATP_GRASP"/>
    <property type="match status" value="1"/>
</dbReference>
<evidence type="ECO:0000256" key="7">
    <source>
        <dbReference type="ARBA" id="ARBA00022842"/>
    </source>
</evidence>
<feature type="domain" description="ATP-grasp" evidence="9">
    <location>
        <begin position="9"/>
        <end position="217"/>
    </location>
</feature>
<dbReference type="PANTHER" id="PTHR11815:SF10">
    <property type="entry name" value="SUCCINATE--COA LIGASE [GDP-FORMING] SUBUNIT BETA, MITOCHONDRIAL"/>
    <property type="match status" value="1"/>
</dbReference>
<dbReference type="Pfam" id="PF08442">
    <property type="entry name" value="ATP-grasp_2"/>
    <property type="match status" value="1"/>
</dbReference>
<keyword evidence="7" id="KW-0460">Magnesium</keyword>
<dbReference type="InterPro" id="IPR016102">
    <property type="entry name" value="Succinyl-CoA_synth-like"/>
</dbReference>
<dbReference type="GO" id="GO:0004775">
    <property type="term" value="F:succinate-CoA ligase (ADP-forming) activity"/>
    <property type="evidence" value="ECO:0007669"/>
    <property type="project" value="UniProtKB-EC"/>
</dbReference>
<dbReference type="InterPro" id="IPR005809">
    <property type="entry name" value="Succ_CoA_ligase-like_bsu"/>
</dbReference>
<dbReference type="InterPro" id="IPR013815">
    <property type="entry name" value="ATP_grasp_subdomain_1"/>
</dbReference>
<keyword evidence="3" id="KW-0816">Tricarboxylic acid cycle</keyword>
<dbReference type="EMBL" id="CP032334">
    <property type="protein sequence ID" value="QCO07023.1"/>
    <property type="molecule type" value="Genomic_DNA"/>
</dbReference>
<keyword evidence="8" id="KW-0067">ATP-binding</keyword>
<evidence type="ECO:0000256" key="8">
    <source>
        <dbReference type="PROSITE-ProRule" id="PRU00409"/>
    </source>
</evidence>
<dbReference type="SUPFAM" id="SSF56059">
    <property type="entry name" value="Glutathione synthetase ATP-binding domain-like"/>
    <property type="match status" value="1"/>
</dbReference>
<dbReference type="Gene3D" id="3.30.470.20">
    <property type="entry name" value="ATP-grasp fold, B domain"/>
    <property type="match status" value="1"/>
</dbReference>
<dbReference type="NCBIfam" id="NF001913">
    <property type="entry name" value="PRK00696.1"/>
    <property type="match status" value="1"/>
</dbReference>
<dbReference type="GO" id="GO:0005524">
    <property type="term" value="F:ATP binding"/>
    <property type="evidence" value="ECO:0007669"/>
    <property type="project" value="UniProtKB-UniRule"/>
</dbReference>
<evidence type="ECO:0000256" key="5">
    <source>
        <dbReference type="ARBA" id="ARBA00022723"/>
    </source>
</evidence>
<dbReference type="AlphaFoldDB" id="A0A4D8QDN3"/>
<dbReference type="EC" id="6.2.1.5" evidence="10"/>
<dbReference type="Pfam" id="PF00549">
    <property type="entry name" value="Ligase_CoA"/>
    <property type="match status" value="1"/>
</dbReference>
<evidence type="ECO:0000313" key="11">
    <source>
        <dbReference type="Proteomes" id="UP000298596"/>
    </source>
</evidence>
<dbReference type="GO" id="GO:0005829">
    <property type="term" value="C:cytosol"/>
    <property type="evidence" value="ECO:0007669"/>
    <property type="project" value="TreeGrafter"/>
</dbReference>
<accession>A0A4D8QDN3</accession>
<dbReference type="GO" id="GO:0006104">
    <property type="term" value="P:succinyl-CoA metabolic process"/>
    <property type="evidence" value="ECO:0007669"/>
    <property type="project" value="TreeGrafter"/>
</dbReference>
<evidence type="ECO:0000256" key="6">
    <source>
        <dbReference type="ARBA" id="ARBA00022741"/>
    </source>
</evidence>
<keyword evidence="10" id="KW-0614">Plasmid</keyword>
<organism evidence="10 11">
    <name type="scientific">Azospirillum brasilense</name>
    <dbReference type="NCBI Taxonomy" id="192"/>
    <lineage>
        <taxon>Bacteria</taxon>
        <taxon>Pseudomonadati</taxon>
        <taxon>Pseudomonadota</taxon>
        <taxon>Alphaproteobacteria</taxon>
        <taxon>Rhodospirillales</taxon>
        <taxon>Azospirillaceae</taxon>
        <taxon>Azospirillum</taxon>
    </lineage>
</organism>
<dbReference type="PROSITE" id="PS01217">
    <property type="entry name" value="SUCCINYL_COA_LIG_3"/>
    <property type="match status" value="1"/>
</dbReference>
<keyword evidence="6 8" id="KW-0547">Nucleotide-binding</keyword>
<dbReference type="InterPro" id="IPR013650">
    <property type="entry name" value="ATP-grasp_succ-CoA_synth-type"/>
</dbReference>
<dbReference type="PIRSF" id="PIRSF001554">
    <property type="entry name" value="SucCS_beta"/>
    <property type="match status" value="1"/>
</dbReference>
<evidence type="ECO:0000256" key="1">
    <source>
        <dbReference type="ARBA" id="ARBA00001946"/>
    </source>
</evidence>
<evidence type="ECO:0000313" key="10">
    <source>
        <dbReference type="EMBL" id="QCO07023.1"/>
    </source>
</evidence>
<evidence type="ECO:0000259" key="9">
    <source>
        <dbReference type="PROSITE" id="PS50975"/>
    </source>
</evidence>
<geneLocation type="plasmid" evidence="10">
    <name>p4</name>
</geneLocation>
<protein>
    <submittedName>
        <fullName evidence="10">ADP-forming succinate--CoA ligase subunit beta</fullName>
        <ecNumber evidence="10">6.2.1.5</ecNumber>
    </submittedName>
</protein>
<dbReference type="InterPro" id="IPR017866">
    <property type="entry name" value="Succ-CoA_synthase_bsu_CS"/>
</dbReference>
<dbReference type="InterPro" id="IPR011761">
    <property type="entry name" value="ATP-grasp"/>
</dbReference>
<dbReference type="InterPro" id="IPR005811">
    <property type="entry name" value="SUCC_ACL_C"/>
</dbReference>
<dbReference type="GO" id="GO:0006099">
    <property type="term" value="P:tricarboxylic acid cycle"/>
    <property type="evidence" value="ECO:0007669"/>
    <property type="project" value="UniProtKB-KW"/>
</dbReference>